<reference evidence="2" key="1">
    <citation type="journal article" date="2019" name="Int. J. Syst. Evol. Microbiol.">
        <title>The Global Catalogue of Microorganisms (GCM) 10K type strain sequencing project: providing services to taxonomists for standard genome sequencing and annotation.</title>
        <authorList>
            <consortium name="The Broad Institute Genomics Platform"/>
            <consortium name="The Broad Institute Genome Sequencing Center for Infectious Disease"/>
            <person name="Wu L."/>
            <person name="Ma J."/>
        </authorList>
    </citation>
    <scope>NUCLEOTIDE SEQUENCE [LARGE SCALE GENOMIC DNA]</scope>
    <source>
        <strain evidence="2">KCTC 33522</strain>
    </source>
</reference>
<gene>
    <name evidence="1" type="ORF">ACFSY7_02420</name>
</gene>
<sequence length="53" mass="6189">MINVGLVYENEKSIAKELQIVVSFLKKMGLIIVEWKISLDKDGEKWIEKKLKI</sequence>
<organism evidence="1 2">
    <name type="scientific">Kurthia populi</name>
    <dbReference type="NCBI Taxonomy" id="1562132"/>
    <lineage>
        <taxon>Bacteria</taxon>
        <taxon>Bacillati</taxon>
        <taxon>Bacillota</taxon>
        <taxon>Bacilli</taxon>
        <taxon>Bacillales</taxon>
        <taxon>Caryophanaceae</taxon>
        <taxon>Kurthia</taxon>
    </lineage>
</organism>
<keyword evidence="2" id="KW-1185">Reference proteome</keyword>
<comment type="caution">
    <text evidence="1">The sequence shown here is derived from an EMBL/GenBank/DDBJ whole genome shotgun (WGS) entry which is preliminary data.</text>
</comment>
<name>A0ABW5XWK9_9BACL</name>
<dbReference type="EMBL" id="JBHUOR010000014">
    <property type="protein sequence ID" value="MFD2867355.1"/>
    <property type="molecule type" value="Genomic_DNA"/>
</dbReference>
<proteinExistence type="predicted"/>
<accession>A0ABW5XWK9</accession>
<protein>
    <submittedName>
        <fullName evidence="1">Uncharacterized protein</fullName>
    </submittedName>
</protein>
<evidence type="ECO:0000313" key="2">
    <source>
        <dbReference type="Proteomes" id="UP001597568"/>
    </source>
</evidence>
<dbReference type="RefSeq" id="WP_380146686.1">
    <property type="nucleotide sequence ID" value="NZ_JBHUOR010000014.1"/>
</dbReference>
<evidence type="ECO:0000313" key="1">
    <source>
        <dbReference type="EMBL" id="MFD2867355.1"/>
    </source>
</evidence>
<dbReference type="Proteomes" id="UP001597568">
    <property type="component" value="Unassembled WGS sequence"/>
</dbReference>